<reference evidence="1" key="1">
    <citation type="journal article" date="2014" name="Front. Microbiol.">
        <title>High frequency of phylogenetically diverse reductive dehalogenase-homologous genes in deep subseafloor sedimentary metagenomes.</title>
        <authorList>
            <person name="Kawai M."/>
            <person name="Futagami T."/>
            <person name="Toyoda A."/>
            <person name="Takaki Y."/>
            <person name="Nishi S."/>
            <person name="Hori S."/>
            <person name="Arai W."/>
            <person name="Tsubouchi T."/>
            <person name="Morono Y."/>
            <person name="Uchiyama I."/>
            <person name="Ito T."/>
            <person name="Fujiyama A."/>
            <person name="Inagaki F."/>
            <person name="Takami H."/>
        </authorList>
    </citation>
    <scope>NUCLEOTIDE SEQUENCE</scope>
    <source>
        <strain evidence="1">Expedition CK06-06</strain>
    </source>
</reference>
<dbReference type="EMBL" id="BARW01009650">
    <property type="protein sequence ID" value="GAI83063.1"/>
    <property type="molecule type" value="Genomic_DNA"/>
</dbReference>
<evidence type="ECO:0000313" key="1">
    <source>
        <dbReference type="EMBL" id="GAI83063.1"/>
    </source>
</evidence>
<protein>
    <submittedName>
        <fullName evidence="1">Uncharacterized protein</fullName>
    </submittedName>
</protein>
<dbReference type="AlphaFoldDB" id="X1RQZ3"/>
<proteinExistence type="predicted"/>
<name>X1RQZ3_9ZZZZ</name>
<gene>
    <name evidence="1" type="ORF">S12H4_19322</name>
</gene>
<sequence length="41" mass="4626">AIAEEVRKRKRALGLVKDGGVIDEAEHLIYVEARTRLAELH</sequence>
<organism evidence="1">
    <name type="scientific">marine sediment metagenome</name>
    <dbReference type="NCBI Taxonomy" id="412755"/>
    <lineage>
        <taxon>unclassified sequences</taxon>
        <taxon>metagenomes</taxon>
        <taxon>ecological metagenomes</taxon>
    </lineage>
</organism>
<accession>X1RQZ3</accession>
<feature type="non-terminal residue" evidence="1">
    <location>
        <position position="1"/>
    </location>
</feature>
<comment type="caution">
    <text evidence="1">The sequence shown here is derived from an EMBL/GenBank/DDBJ whole genome shotgun (WGS) entry which is preliminary data.</text>
</comment>